<name>L1QH20_9CLOT</name>
<sequence>MRIGQVEKMRLKGLMRPLEESSNFSEVIGCLQKGQLPINLSGLSDSGKSYVINGIFEKVDNSIVVITHNEIDAKNLYEDLSLYSTDVYFLPIREVVFYTVDAISGDLRWARLKVINEILKKREKKIIVTSVDAMTTLYTPKQKYLEYSLTIKQGEEVDLKDISTKLMNCGYERVEVVEGKGEFSFRGGILDVFPPNAVYPYRIELFGDEIDSIRTFNIESQRSIEKIDKFDIFPAKEVIVDEEVKEKAINGITEELNSVIENSSKKDEDRVDKLRRIVNKNLEMLKETSTFETIDSYLPFFYDKMETFFDYLEGFTFIVDDIKRCKGKIDSIYYEFNENYTSFLLRRYITISK</sequence>
<dbReference type="PATRIC" id="fig|545697.3.peg.1476"/>
<comment type="caution">
    <text evidence="4">The sequence shown here is derived from an EMBL/GenBank/DDBJ whole genome shotgun (WGS) entry which is preliminary data.</text>
</comment>
<accession>L1QH20</accession>
<evidence type="ECO:0000259" key="3">
    <source>
        <dbReference type="Pfam" id="PF17757"/>
    </source>
</evidence>
<gene>
    <name evidence="4" type="ORF">HMPREF0216_01498</name>
</gene>
<dbReference type="InterPro" id="IPR004807">
    <property type="entry name" value="UvrB"/>
</dbReference>
<dbReference type="InterPro" id="IPR027417">
    <property type="entry name" value="P-loop_NTPase"/>
</dbReference>
<dbReference type="eggNOG" id="COG1197">
    <property type="taxonomic scope" value="Bacteria"/>
</dbReference>
<keyword evidence="1" id="KW-0547">Nucleotide-binding</keyword>
<dbReference type="STRING" id="545697.HMPREF0216_01498"/>
<dbReference type="Gene3D" id="3.30.2060.10">
    <property type="entry name" value="Penicillin-binding protein 1b domain"/>
    <property type="match status" value="1"/>
</dbReference>
<keyword evidence="5" id="KW-1185">Reference proteome</keyword>
<organism evidence="4 5">
    <name type="scientific">Clostridium celatum DSM 1785</name>
    <dbReference type="NCBI Taxonomy" id="545697"/>
    <lineage>
        <taxon>Bacteria</taxon>
        <taxon>Bacillati</taxon>
        <taxon>Bacillota</taxon>
        <taxon>Clostridia</taxon>
        <taxon>Eubacteriales</taxon>
        <taxon>Clostridiaceae</taxon>
        <taxon>Clostridium</taxon>
    </lineage>
</organism>
<dbReference type="PANTHER" id="PTHR24029:SF1">
    <property type="entry name" value="TRANSCRIPTION-REPAIR-COUPLING FACTOR"/>
    <property type="match status" value="1"/>
</dbReference>
<protein>
    <recommendedName>
        <fullName evidence="3">UvrB interaction domain-containing protein</fullName>
    </recommendedName>
</protein>
<dbReference type="InterPro" id="IPR041471">
    <property type="entry name" value="UvrB_inter"/>
</dbReference>
<dbReference type="Pfam" id="PF17757">
    <property type="entry name" value="UvrB_inter"/>
    <property type="match status" value="1"/>
</dbReference>
<evidence type="ECO:0000313" key="4">
    <source>
        <dbReference type="EMBL" id="EKY27246.1"/>
    </source>
</evidence>
<dbReference type="PANTHER" id="PTHR24029">
    <property type="entry name" value="UVRABC SYSTEM PROTEIN B"/>
    <property type="match status" value="1"/>
</dbReference>
<evidence type="ECO:0000313" key="5">
    <source>
        <dbReference type="Proteomes" id="UP000010420"/>
    </source>
</evidence>
<dbReference type="GO" id="GO:0006289">
    <property type="term" value="P:nucleotide-excision repair"/>
    <property type="evidence" value="ECO:0007669"/>
    <property type="project" value="InterPro"/>
</dbReference>
<evidence type="ECO:0000256" key="1">
    <source>
        <dbReference type="ARBA" id="ARBA00022741"/>
    </source>
</evidence>
<keyword evidence="2" id="KW-0067">ATP-binding</keyword>
<dbReference type="SUPFAM" id="SSF52540">
    <property type="entry name" value="P-loop containing nucleoside triphosphate hydrolases"/>
    <property type="match status" value="1"/>
</dbReference>
<dbReference type="EMBL" id="AMEZ01000041">
    <property type="protein sequence ID" value="EKY27246.1"/>
    <property type="molecule type" value="Genomic_DNA"/>
</dbReference>
<dbReference type="GO" id="GO:0009380">
    <property type="term" value="C:excinuclease repair complex"/>
    <property type="evidence" value="ECO:0007669"/>
    <property type="project" value="InterPro"/>
</dbReference>
<dbReference type="Gene3D" id="3.40.50.11180">
    <property type="match status" value="1"/>
</dbReference>
<dbReference type="GO" id="GO:0016887">
    <property type="term" value="F:ATP hydrolysis activity"/>
    <property type="evidence" value="ECO:0007669"/>
    <property type="project" value="InterPro"/>
</dbReference>
<proteinExistence type="predicted"/>
<dbReference type="AlphaFoldDB" id="L1QH20"/>
<reference evidence="4 5" key="1">
    <citation type="submission" date="2012-05" db="EMBL/GenBank/DDBJ databases">
        <authorList>
            <person name="Weinstock G."/>
            <person name="Sodergren E."/>
            <person name="Lobos E.A."/>
            <person name="Fulton L."/>
            <person name="Fulton R."/>
            <person name="Courtney L."/>
            <person name="Fronick C."/>
            <person name="O'Laughlin M."/>
            <person name="Godfrey J."/>
            <person name="Wilson R.M."/>
            <person name="Miner T."/>
            <person name="Farmer C."/>
            <person name="Delehaunty K."/>
            <person name="Cordes M."/>
            <person name="Minx P."/>
            <person name="Tomlinson C."/>
            <person name="Chen J."/>
            <person name="Wollam A."/>
            <person name="Pepin K.H."/>
            <person name="Bhonagiri V."/>
            <person name="Zhang X."/>
            <person name="Suruliraj S."/>
            <person name="Warren W."/>
            <person name="Mitreva M."/>
            <person name="Mardis E.R."/>
            <person name="Wilson R.K."/>
        </authorList>
    </citation>
    <scope>NUCLEOTIDE SEQUENCE [LARGE SCALE GENOMIC DNA]</scope>
    <source>
        <strain evidence="4 5">DSM 1785</strain>
    </source>
</reference>
<dbReference type="GO" id="GO:0005524">
    <property type="term" value="F:ATP binding"/>
    <property type="evidence" value="ECO:0007669"/>
    <property type="project" value="UniProtKB-KW"/>
</dbReference>
<dbReference type="GO" id="GO:0003677">
    <property type="term" value="F:DNA binding"/>
    <property type="evidence" value="ECO:0007669"/>
    <property type="project" value="InterPro"/>
</dbReference>
<dbReference type="Proteomes" id="UP000010420">
    <property type="component" value="Unassembled WGS sequence"/>
</dbReference>
<dbReference type="HOGENOM" id="CLU_784596_0_0_9"/>
<feature type="domain" description="UvrB interaction" evidence="3">
    <location>
        <begin position="149"/>
        <end position="237"/>
    </location>
</feature>
<evidence type="ECO:0000256" key="2">
    <source>
        <dbReference type="ARBA" id="ARBA00022840"/>
    </source>
</evidence>